<dbReference type="Proteomes" id="UP000591929">
    <property type="component" value="Unassembled WGS sequence"/>
</dbReference>
<dbReference type="Proteomes" id="UP000547643">
    <property type="component" value="Unassembled WGS sequence"/>
</dbReference>
<keyword evidence="10" id="KW-1185">Reference proteome</keyword>
<evidence type="ECO:0000313" key="9">
    <source>
        <dbReference type="EMBL" id="MBC2370483.1"/>
    </source>
</evidence>
<evidence type="ECO:0000313" key="6">
    <source>
        <dbReference type="EMBL" id="MBC1779587.1"/>
    </source>
</evidence>
<evidence type="ECO:0000313" key="8">
    <source>
        <dbReference type="EMBL" id="MBC2115119.1"/>
    </source>
</evidence>
<dbReference type="RefSeq" id="WP_036083250.1">
    <property type="nucleotide sequence ID" value="NZ_CBCSHQ010000008.1"/>
</dbReference>
<dbReference type="EMBL" id="JAARVD010000005">
    <property type="protein sequence ID" value="MBC1797191.1"/>
    <property type="molecule type" value="Genomic_DNA"/>
</dbReference>
<dbReference type="EMBL" id="JAARRU010000003">
    <property type="protein sequence ID" value="MBC1566176.1"/>
    <property type="molecule type" value="Genomic_DNA"/>
</dbReference>
<reference evidence="11 12" key="2">
    <citation type="submission" date="2020-03" db="EMBL/GenBank/DDBJ databases">
        <title>Soil Listeria distribution.</title>
        <authorList>
            <person name="Liao J."/>
            <person name="Wiedmann M."/>
        </authorList>
    </citation>
    <scope>NUCLEOTIDE SEQUENCE [LARGE SCALE GENOMIC DNA]</scope>
    <source>
        <strain evidence="8 11">FSL L7-0360</strain>
        <strain evidence="7 16">FSL L7-0990</strain>
        <strain evidence="6 15">FSL L7-1017</strain>
        <strain evidence="4 13">FSL L7-1387</strain>
        <strain evidence="5 17">FSL L7-1427</strain>
        <strain evidence="3 12">FSL L7-1547</strain>
        <strain evidence="2 18">FSL L7-1681</strain>
        <strain evidence="9 14">FSL L7-1850</strain>
    </source>
</reference>
<dbReference type="EMBL" id="JAARMV010000001">
    <property type="protein sequence ID" value="MBC2370483.1"/>
    <property type="molecule type" value="Genomic_DNA"/>
</dbReference>
<dbReference type="AlphaFoldDB" id="A0A099WFN1"/>
<dbReference type="EMBL" id="JAARRW010000003">
    <property type="protein sequence ID" value="MBC1562368.1"/>
    <property type="molecule type" value="Genomic_DNA"/>
</dbReference>
<evidence type="ECO:0000313" key="11">
    <source>
        <dbReference type="Proteomes" id="UP000529446"/>
    </source>
</evidence>
<evidence type="ECO:0000313" key="4">
    <source>
        <dbReference type="EMBL" id="MBC1562368.1"/>
    </source>
</evidence>
<dbReference type="Proteomes" id="UP000529446">
    <property type="component" value="Unassembled WGS sequence"/>
</dbReference>
<evidence type="ECO:0000313" key="5">
    <source>
        <dbReference type="EMBL" id="MBC1566176.1"/>
    </source>
</evidence>
<gene>
    <name evidence="1" type="ORF">EP57_00785</name>
    <name evidence="2" type="ORF">HB847_09695</name>
    <name evidence="4" type="ORF">HB902_09820</name>
    <name evidence="5" type="ORF">HB907_12230</name>
    <name evidence="9" type="ORF">HBP98_00530</name>
    <name evidence="6" type="ORF">HCA46_12125</name>
    <name evidence="7" type="ORF">HCA55_10655</name>
    <name evidence="8" type="ORF">HCB06_00640</name>
    <name evidence="3" type="ORF">HCI99_02425</name>
</gene>
<dbReference type="Proteomes" id="UP000533953">
    <property type="component" value="Unassembled WGS sequence"/>
</dbReference>
<evidence type="ECO:0000313" key="7">
    <source>
        <dbReference type="EMBL" id="MBC1797191.1"/>
    </source>
</evidence>
<proteinExistence type="predicted"/>
<evidence type="ECO:0000313" key="1">
    <source>
        <dbReference type="EMBL" id="KGL44524.1"/>
    </source>
</evidence>
<evidence type="ECO:0000313" key="14">
    <source>
        <dbReference type="Proteomes" id="UP000546244"/>
    </source>
</evidence>
<name>A0A099WFN1_9LIST</name>
<organism evidence="1 10">
    <name type="scientific">Listeria booriae</name>
    <dbReference type="NCBI Taxonomy" id="1552123"/>
    <lineage>
        <taxon>Bacteria</taxon>
        <taxon>Bacillati</taxon>
        <taxon>Bacillota</taxon>
        <taxon>Bacilli</taxon>
        <taxon>Bacillales</taxon>
        <taxon>Listeriaceae</taxon>
        <taxon>Listeria</taxon>
    </lineage>
</organism>
<evidence type="ECO:0000313" key="13">
    <source>
        <dbReference type="Proteomes" id="UP000541955"/>
    </source>
</evidence>
<dbReference type="EMBL" id="JAARXI010000001">
    <property type="protein sequence ID" value="MBC2115119.1"/>
    <property type="molecule type" value="Genomic_DNA"/>
</dbReference>
<dbReference type="Proteomes" id="UP000029844">
    <property type="component" value="Unassembled WGS sequence"/>
</dbReference>
<comment type="caution">
    <text evidence="1">The sequence shown here is derived from an EMBL/GenBank/DDBJ whole genome shotgun (WGS) entry which is preliminary data.</text>
</comment>
<dbReference type="EMBL" id="JAARUV010000004">
    <property type="protein sequence ID" value="MBC1779587.1"/>
    <property type="molecule type" value="Genomic_DNA"/>
</dbReference>
<evidence type="ECO:0000313" key="10">
    <source>
        <dbReference type="Proteomes" id="UP000029844"/>
    </source>
</evidence>
<dbReference type="EMBL" id="JNFA01000002">
    <property type="protein sequence ID" value="KGL44524.1"/>
    <property type="molecule type" value="Genomic_DNA"/>
</dbReference>
<evidence type="ECO:0000313" key="17">
    <source>
        <dbReference type="Proteomes" id="UP000586951"/>
    </source>
</evidence>
<dbReference type="Proteomes" id="UP000541955">
    <property type="component" value="Unassembled WGS sequence"/>
</dbReference>
<evidence type="ECO:0000313" key="18">
    <source>
        <dbReference type="Proteomes" id="UP000591929"/>
    </source>
</evidence>
<dbReference type="EMBL" id="JAARPL010000006">
    <property type="protein sequence ID" value="MBC1372644.1"/>
    <property type="molecule type" value="Genomic_DNA"/>
</dbReference>
<evidence type="ECO:0000313" key="12">
    <source>
        <dbReference type="Proteomes" id="UP000533953"/>
    </source>
</evidence>
<dbReference type="Proteomes" id="UP000548082">
    <property type="component" value="Unassembled WGS sequence"/>
</dbReference>
<dbReference type="EMBL" id="JAASTX010000002">
    <property type="protein sequence ID" value="MBC1490673.1"/>
    <property type="molecule type" value="Genomic_DNA"/>
</dbReference>
<dbReference type="OrthoDB" id="2360634at2"/>
<evidence type="ECO:0000313" key="15">
    <source>
        <dbReference type="Proteomes" id="UP000547643"/>
    </source>
</evidence>
<dbReference type="GeneID" id="58715983"/>
<evidence type="ECO:0000313" key="16">
    <source>
        <dbReference type="Proteomes" id="UP000548082"/>
    </source>
</evidence>
<evidence type="ECO:0000313" key="3">
    <source>
        <dbReference type="EMBL" id="MBC1490673.1"/>
    </source>
</evidence>
<dbReference type="Proteomes" id="UP000586951">
    <property type="component" value="Unassembled WGS sequence"/>
</dbReference>
<dbReference type="STRING" id="1552123.EP57_00785"/>
<reference evidence="1 10" key="1">
    <citation type="submission" date="2014-05" db="EMBL/GenBank/DDBJ databases">
        <title>Novel Listeriaceae from food processing environments.</title>
        <authorList>
            <person name="den Bakker H.C."/>
        </authorList>
    </citation>
    <scope>NUCLEOTIDE SEQUENCE [LARGE SCALE GENOMIC DNA]</scope>
    <source>
        <strain evidence="1 10">FSL A5-0281</strain>
    </source>
</reference>
<dbReference type="eggNOG" id="ENOG5033RMJ">
    <property type="taxonomic scope" value="Bacteria"/>
</dbReference>
<sequence length="162" mass="19075">MELTWSLYDLQKREMVSTFPTMEDISMSERIMEQLQENADSRWQMELFPFGLEITEDYIHFNIILANFLDVQVQQIVFTFNITVGGRSLGTAYFDAGKDDIGMIEPEAGIIQRFTFDNPGFRTGTTDDYVFNATYRYVYKEETRWRLSELEYIVDGKKMHPL</sequence>
<protein>
    <submittedName>
        <fullName evidence="1">Uncharacterized protein</fullName>
    </submittedName>
</protein>
<dbReference type="Proteomes" id="UP000546244">
    <property type="component" value="Unassembled WGS sequence"/>
</dbReference>
<accession>A0A099WFN1</accession>
<evidence type="ECO:0000313" key="2">
    <source>
        <dbReference type="EMBL" id="MBC1372644.1"/>
    </source>
</evidence>